<sequence length="71" mass="8172">MNLVGPSEFHPLSPKQTSPFPDRFTDEARPQMERRGKWGSPSSTFLLYFALISISICRKIESESFLDFSLF</sequence>
<dbReference type="AlphaFoldDB" id="A0AAV6MZX4"/>
<evidence type="ECO:0000256" key="1">
    <source>
        <dbReference type="SAM" id="MobiDB-lite"/>
    </source>
</evidence>
<reference evidence="2 3" key="1">
    <citation type="journal article" date="2021" name="Hortic Res">
        <title>The domestication of Cucurbita argyrosperma as revealed by the genome of its wild relative.</title>
        <authorList>
            <person name="Barrera-Redondo J."/>
            <person name="Sanchez-de la Vega G."/>
            <person name="Aguirre-Liguori J.A."/>
            <person name="Castellanos-Morales G."/>
            <person name="Gutierrez-Guerrero Y.T."/>
            <person name="Aguirre-Dugua X."/>
            <person name="Aguirre-Planter E."/>
            <person name="Tenaillon M.I."/>
            <person name="Lira-Saade R."/>
            <person name="Eguiarte L.E."/>
        </authorList>
    </citation>
    <scope>NUCLEOTIDE SEQUENCE [LARGE SCALE GENOMIC DNA]</scope>
    <source>
        <strain evidence="2">JBR-2021</strain>
    </source>
</reference>
<protein>
    <submittedName>
        <fullName evidence="2">Uncharacterized protein</fullName>
    </submittedName>
</protein>
<accession>A0AAV6MZX4</accession>
<proteinExistence type="predicted"/>
<evidence type="ECO:0000313" key="3">
    <source>
        <dbReference type="Proteomes" id="UP000685013"/>
    </source>
</evidence>
<feature type="non-terminal residue" evidence="2">
    <location>
        <position position="1"/>
    </location>
</feature>
<comment type="caution">
    <text evidence="2">The sequence shown here is derived from an EMBL/GenBank/DDBJ whole genome shotgun (WGS) entry which is preliminary data.</text>
</comment>
<organism evidence="2 3">
    <name type="scientific">Cucurbita argyrosperma subsp. sororia</name>
    <dbReference type="NCBI Taxonomy" id="37648"/>
    <lineage>
        <taxon>Eukaryota</taxon>
        <taxon>Viridiplantae</taxon>
        <taxon>Streptophyta</taxon>
        <taxon>Embryophyta</taxon>
        <taxon>Tracheophyta</taxon>
        <taxon>Spermatophyta</taxon>
        <taxon>Magnoliopsida</taxon>
        <taxon>eudicotyledons</taxon>
        <taxon>Gunneridae</taxon>
        <taxon>Pentapetalae</taxon>
        <taxon>rosids</taxon>
        <taxon>fabids</taxon>
        <taxon>Cucurbitales</taxon>
        <taxon>Cucurbitaceae</taxon>
        <taxon>Cucurbiteae</taxon>
        <taxon>Cucurbita</taxon>
    </lineage>
</organism>
<evidence type="ECO:0000313" key="2">
    <source>
        <dbReference type="EMBL" id="KAG6589879.1"/>
    </source>
</evidence>
<name>A0AAV6MZX4_9ROSI</name>
<feature type="region of interest" description="Disordered" evidence="1">
    <location>
        <begin position="1"/>
        <end position="40"/>
    </location>
</feature>
<gene>
    <name evidence="2" type="ORF">SDJN03_15302</name>
</gene>
<dbReference type="EMBL" id="JAGKQH010000010">
    <property type="protein sequence ID" value="KAG6589879.1"/>
    <property type="molecule type" value="Genomic_DNA"/>
</dbReference>
<keyword evidence="3" id="KW-1185">Reference proteome</keyword>
<dbReference type="Proteomes" id="UP000685013">
    <property type="component" value="Chromosome 10"/>
</dbReference>
<feature type="compositionally biased region" description="Basic and acidic residues" evidence="1">
    <location>
        <begin position="23"/>
        <end position="36"/>
    </location>
</feature>